<evidence type="ECO:0000313" key="7">
    <source>
        <dbReference type="EMBL" id="KAK7614637.1"/>
    </source>
</evidence>
<feature type="compositionally biased region" description="Pro residues" evidence="5">
    <location>
        <begin position="996"/>
        <end position="1011"/>
    </location>
</feature>
<feature type="compositionally biased region" description="Basic and acidic residues" evidence="5">
    <location>
        <begin position="898"/>
        <end position="910"/>
    </location>
</feature>
<protein>
    <submittedName>
        <fullName evidence="7">Uncharacterized protein</fullName>
    </submittedName>
</protein>
<feature type="region of interest" description="Disordered" evidence="5">
    <location>
        <begin position="848"/>
        <end position="872"/>
    </location>
</feature>
<sequence>MTPPATAPSISVQDTSQNRRTGIEVPASPARLRPKLTTFLPVHPAGASPTTGTASARNPHETQHRHLPRSRRRSPGPEWRTAWDPKEWHNGRVLLIDYVGSEQSDNGKRKIIAQEFHRIEDLRAFCSNKPLRDQSLLRVIHCQNATWAMHYLLRKYNMVHEDDLIGTAFGHWARFEKPQQRAGKPVLNGRTFRPQRDPWRGISRCAFGLDYLRHYDSRKFNKCAADESVKLMELNWYDADENPAIGCDVFVQRLSVYVQKNEGSPIDAEELDMRDPYNEEEYQEYIRLQRRMNGRQARRRHNDYFPRPNELDNRNTIIIFEQAQSRSPEDTLIQARNEIESRWRRLPFYLKKEQQATDQQLAVECMDFVLKDVFKALAMSWENFLRGCETHVSILEDKIYDNPADESRAPELWLNSSLWLKVEKLIYLHLDIAKETRMMMKELTADEGVDEWLSSIPEDFDKLATSVQEDLIKPTGNLSDMMYKSVEIRDARQGLRMDASMWRLSWITFIFLPMTFLVSFFGMNVDTFDSNPSIKWYFISLVPLSIFVFCILFAFKRASSMSDKSGPSAVQRGAYEHLFHEFADQFPRLWSPNGPRQNIHPRGSFFHGLKWRLVKSWYDPDRTIHAKAYNPAEDLGKMARLKRDFTRRWLKELNGSPLSLDVPRLQDQASAAERGESDLESGDNRNSTHSNGSSGFHTGHTTAISNGNISTRPKPNRGTAVANNGNLSISSNNVRRQARTSFSPPQPNNPRSTASSLATSEMNDFPSPGPDPESGLVYGGDSDSYPFPYPTCHPPFCNAPNPFTPAFGPLTALLGPGPAHEVHGAGVAGMSVVGGAVGSPAVATAVFEEQERSNSMRGRSRSRSQRGRLSPVEEAAWRGAVVGAVPGVGLGYTTRLDDTARAPDEGHMVEEVEVDKDDDDGETNATAGAERPRPRTRPPYWPATPPPSPSPPSPGPPPRAATSPTLSALRNVMVAEEETNSSGAESGSDVDRSRSTPPPPPPPPSQSSPPRPRPRTSSSARLSVPGVDDVDGQLERDGQVEEDGEDNSRRRSMQIGGGW</sequence>
<dbReference type="Proteomes" id="UP001367316">
    <property type="component" value="Unassembled WGS sequence"/>
</dbReference>
<feature type="region of interest" description="Disordered" evidence="5">
    <location>
        <begin position="1"/>
        <end position="80"/>
    </location>
</feature>
<dbReference type="SUPFAM" id="SSF144083">
    <property type="entry name" value="Magnesium transport protein CorA, transmembrane region"/>
    <property type="match status" value="1"/>
</dbReference>
<feature type="transmembrane region" description="Helical" evidence="6">
    <location>
        <begin position="502"/>
        <end position="522"/>
    </location>
</feature>
<evidence type="ECO:0000256" key="3">
    <source>
        <dbReference type="ARBA" id="ARBA00022989"/>
    </source>
</evidence>
<feature type="compositionally biased region" description="Polar residues" evidence="5">
    <location>
        <begin position="684"/>
        <end position="713"/>
    </location>
</feature>
<dbReference type="InterPro" id="IPR002523">
    <property type="entry name" value="MgTranspt_CorA/ZnTranspt_ZntB"/>
</dbReference>
<evidence type="ECO:0000256" key="6">
    <source>
        <dbReference type="SAM" id="Phobius"/>
    </source>
</evidence>
<keyword evidence="2 6" id="KW-0812">Transmembrane</keyword>
<dbReference type="Gene3D" id="1.20.58.340">
    <property type="entry name" value="Magnesium transport protein CorA, transmembrane region"/>
    <property type="match status" value="1"/>
</dbReference>
<keyword evidence="3 6" id="KW-1133">Transmembrane helix</keyword>
<evidence type="ECO:0000256" key="5">
    <source>
        <dbReference type="SAM" id="MobiDB-lite"/>
    </source>
</evidence>
<feature type="compositionally biased region" description="Pro residues" evidence="5">
    <location>
        <begin position="937"/>
        <end position="959"/>
    </location>
</feature>
<comment type="subcellular location">
    <subcellularLocation>
        <location evidence="1">Membrane</location>
        <topology evidence="1">Multi-pass membrane protein</topology>
    </subcellularLocation>
</comment>
<evidence type="ECO:0000256" key="4">
    <source>
        <dbReference type="ARBA" id="ARBA00023136"/>
    </source>
</evidence>
<feature type="region of interest" description="Disordered" evidence="5">
    <location>
        <begin position="657"/>
        <end position="782"/>
    </location>
</feature>
<feature type="region of interest" description="Disordered" evidence="5">
    <location>
        <begin position="898"/>
        <end position="1059"/>
    </location>
</feature>
<dbReference type="Pfam" id="PF01544">
    <property type="entry name" value="CorA"/>
    <property type="match status" value="1"/>
</dbReference>
<keyword evidence="8" id="KW-1185">Reference proteome</keyword>
<name>A0ABR1NJT2_9PEZI</name>
<organism evidence="7 8">
    <name type="scientific">Phyllosticta paracitricarpa</name>
    <dbReference type="NCBI Taxonomy" id="2016321"/>
    <lineage>
        <taxon>Eukaryota</taxon>
        <taxon>Fungi</taxon>
        <taxon>Dikarya</taxon>
        <taxon>Ascomycota</taxon>
        <taxon>Pezizomycotina</taxon>
        <taxon>Dothideomycetes</taxon>
        <taxon>Dothideomycetes incertae sedis</taxon>
        <taxon>Botryosphaeriales</taxon>
        <taxon>Phyllostictaceae</taxon>
        <taxon>Phyllosticta</taxon>
    </lineage>
</organism>
<gene>
    <name evidence="7" type="ORF">JOL62DRAFT_553458</name>
</gene>
<feature type="compositionally biased region" description="Polar residues" evidence="5">
    <location>
        <begin position="721"/>
        <end position="762"/>
    </location>
</feature>
<keyword evidence="4 6" id="KW-0472">Membrane</keyword>
<evidence type="ECO:0000313" key="8">
    <source>
        <dbReference type="Proteomes" id="UP001367316"/>
    </source>
</evidence>
<accession>A0ABR1NJT2</accession>
<evidence type="ECO:0000256" key="1">
    <source>
        <dbReference type="ARBA" id="ARBA00004141"/>
    </source>
</evidence>
<feature type="compositionally biased region" description="Basic residues" evidence="5">
    <location>
        <begin position="65"/>
        <end position="74"/>
    </location>
</feature>
<reference evidence="7 8" key="1">
    <citation type="submission" date="2024-04" db="EMBL/GenBank/DDBJ databases">
        <title>Phyllosticta paracitricarpa is synonymous to the EU quarantine fungus P. citricarpa based on phylogenomic analyses.</title>
        <authorList>
            <consortium name="Lawrence Berkeley National Laboratory"/>
            <person name="Van ingen-buijs V.A."/>
            <person name="Van westerhoven A.C."/>
            <person name="Haridas S."/>
            <person name="Skiadas P."/>
            <person name="Martin F."/>
            <person name="Groenewald J.Z."/>
            <person name="Crous P.W."/>
            <person name="Seidl M.F."/>
        </authorList>
    </citation>
    <scope>NUCLEOTIDE SEQUENCE [LARGE SCALE GENOMIC DNA]</scope>
    <source>
        <strain evidence="7 8">CBS 141358</strain>
    </source>
</reference>
<dbReference type="InterPro" id="IPR045863">
    <property type="entry name" value="CorA_TM1_TM2"/>
</dbReference>
<feature type="compositionally biased region" description="Low complexity" evidence="5">
    <location>
        <begin position="44"/>
        <end position="56"/>
    </location>
</feature>
<proteinExistence type="predicted"/>
<feature type="compositionally biased region" description="Polar residues" evidence="5">
    <location>
        <begin position="8"/>
        <end position="20"/>
    </location>
</feature>
<feature type="transmembrane region" description="Helical" evidence="6">
    <location>
        <begin position="534"/>
        <end position="555"/>
    </location>
</feature>
<evidence type="ECO:0000256" key="2">
    <source>
        <dbReference type="ARBA" id="ARBA00022692"/>
    </source>
</evidence>
<comment type="caution">
    <text evidence="7">The sequence shown here is derived from an EMBL/GenBank/DDBJ whole genome shotgun (WGS) entry which is preliminary data.</text>
</comment>
<dbReference type="EMBL" id="JBBPBF010000003">
    <property type="protein sequence ID" value="KAK7614637.1"/>
    <property type="molecule type" value="Genomic_DNA"/>
</dbReference>
<feature type="compositionally biased region" description="Acidic residues" evidence="5">
    <location>
        <begin position="911"/>
        <end position="922"/>
    </location>
</feature>